<evidence type="ECO:0000256" key="5">
    <source>
        <dbReference type="ARBA" id="ARBA00022692"/>
    </source>
</evidence>
<dbReference type="GO" id="GO:0009279">
    <property type="term" value="C:cell outer membrane"/>
    <property type="evidence" value="ECO:0007669"/>
    <property type="project" value="UniProtKB-SubCell"/>
</dbReference>
<dbReference type="InterPro" id="IPR000184">
    <property type="entry name" value="Bac_surfAg_D15"/>
</dbReference>
<dbReference type="InterPro" id="IPR039910">
    <property type="entry name" value="D15-like"/>
</dbReference>
<feature type="domain" description="Bacterial surface antigen (D15)" evidence="12">
    <location>
        <begin position="301"/>
        <end position="582"/>
    </location>
</feature>
<evidence type="ECO:0000256" key="8">
    <source>
        <dbReference type="ARBA" id="ARBA00023237"/>
    </source>
</evidence>
<comment type="subunit">
    <text evidence="10">Interacts with TamB to form the translocation and assembly module (TAM).</text>
</comment>
<dbReference type="OrthoDB" id="9803054at2"/>
<keyword evidence="8" id="KW-0998">Cell outer membrane</keyword>
<reference evidence="15" key="1">
    <citation type="journal article" date="2018" name="Front. Microbiol.">
        <title>Genome-Based Analysis Reveals the Taxonomy and Diversity of the Family Idiomarinaceae.</title>
        <authorList>
            <person name="Liu Y."/>
            <person name="Lai Q."/>
            <person name="Shao Z."/>
        </authorList>
    </citation>
    <scope>NUCLEOTIDE SEQUENCE [LARGE SCALE GENOMIC DNA]</scope>
    <source>
        <strain evidence="15">AIS</strain>
    </source>
</reference>
<feature type="chain" id="PRO_5019495746" description="Translocation and assembly module subunit TamA" evidence="11">
    <location>
        <begin position="27"/>
        <end position="587"/>
    </location>
</feature>
<proteinExistence type="inferred from homology"/>
<dbReference type="GO" id="GO:0097347">
    <property type="term" value="C:TAM protein secretion complex"/>
    <property type="evidence" value="ECO:0007669"/>
    <property type="project" value="TreeGrafter"/>
</dbReference>
<dbReference type="Proteomes" id="UP000286934">
    <property type="component" value="Unassembled WGS sequence"/>
</dbReference>
<feature type="domain" description="TamA POTRA" evidence="13">
    <location>
        <begin position="36"/>
        <end position="112"/>
    </location>
</feature>
<evidence type="ECO:0000256" key="3">
    <source>
        <dbReference type="ARBA" id="ARBA00015419"/>
    </source>
</evidence>
<dbReference type="PANTHER" id="PTHR12815:SF47">
    <property type="entry name" value="TRANSLOCATION AND ASSEMBLY MODULE SUBUNIT TAMA"/>
    <property type="match status" value="1"/>
</dbReference>
<evidence type="ECO:0000256" key="6">
    <source>
        <dbReference type="ARBA" id="ARBA00022729"/>
    </source>
</evidence>
<keyword evidence="4" id="KW-1134">Transmembrane beta strand</keyword>
<dbReference type="Gene3D" id="3.10.20.310">
    <property type="entry name" value="membrane protein fhac"/>
    <property type="match status" value="3"/>
</dbReference>
<dbReference type="InterPro" id="IPR035243">
    <property type="entry name" value="TamA_POTRA_Dom_1"/>
</dbReference>
<gene>
    <name evidence="14" type="ORF">CWE13_09250</name>
</gene>
<evidence type="ECO:0000259" key="13">
    <source>
        <dbReference type="Pfam" id="PF17243"/>
    </source>
</evidence>
<protein>
    <recommendedName>
        <fullName evidence="3">Translocation and assembly module subunit TamA</fullName>
    </recommendedName>
    <alternativeName>
        <fullName evidence="9">Autotransporter assembly factor TamA</fullName>
    </alternativeName>
</protein>
<keyword evidence="6 11" id="KW-0732">Signal</keyword>
<evidence type="ECO:0000313" key="15">
    <source>
        <dbReference type="Proteomes" id="UP000286934"/>
    </source>
</evidence>
<keyword evidence="7" id="KW-0472">Membrane</keyword>
<evidence type="ECO:0000256" key="11">
    <source>
        <dbReference type="SAM" id="SignalP"/>
    </source>
</evidence>
<evidence type="ECO:0000313" key="14">
    <source>
        <dbReference type="EMBL" id="RUO37014.1"/>
    </source>
</evidence>
<evidence type="ECO:0000256" key="7">
    <source>
        <dbReference type="ARBA" id="ARBA00023136"/>
    </source>
</evidence>
<dbReference type="EMBL" id="PIPP01000003">
    <property type="protein sequence ID" value="RUO37014.1"/>
    <property type="molecule type" value="Genomic_DNA"/>
</dbReference>
<accession>A0A432WTD5</accession>
<name>A0A432WTD5_9GAMM</name>
<keyword evidence="15" id="KW-1185">Reference proteome</keyword>
<keyword evidence="5" id="KW-0812">Transmembrane</keyword>
<dbReference type="AlphaFoldDB" id="A0A432WTD5"/>
<evidence type="ECO:0000256" key="1">
    <source>
        <dbReference type="ARBA" id="ARBA00004442"/>
    </source>
</evidence>
<dbReference type="Pfam" id="PF17243">
    <property type="entry name" value="POTRA_TamA_1"/>
    <property type="match status" value="1"/>
</dbReference>
<sequence length="587" mass="66319">MSLYRLSCLVIATIISFILITPQALANETAQARVNVSIEGVSGRAASNVRNRLSIYAYHQQTAPGASRLRYLHEMAYRDIRAAVTPYGFYQMELDSSLELRDGVWQANYRITLGPAITIADVDIQVTGAGANDSTFPNLINRLNIRPNAQLLHADYERAKSRLRSLAAERGYYEARFAKQELRIDLESYTASIVIELDSGPRYRFGKVTFTEGHLDNDVMERFVDFDSGDYISSNALLELQLGLSDSDYFNRVEVQPLWQEADDEYRVPVEIDYEPILRTNYQTGIGYGTDTGARLRFDLNRRWVNSRGHRFNSQIQLSEALSSVAGSYIIPGRRPQTDQYAVRGLWTDEDTGNTESERVSLGVSWQTQLNRTQRILAVDWLNERDRLDGERRDSSFLLPSAQWTRVHTENRLNVDDGFRLALTVRGAAERVFSDADFAQATLSAKIIHRMSERWRFLSRGEAGTSMSSDFDKIPTSLRFYAGGDTSIRGYSYRSVGPRNDMDEVTGARHLLTGSLEVDYEFRTNWRFAVFVDSGNAFDDIAEPMKTGAGFGLRWQSPIGPVRIDLAHAFSDPGDAIRLHLTIGPDL</sequence>
<dbReference type="PANTHER" id="PTHR12815">
    <property type="entry name" value="SORTING AND ASSEMBLY MACHINERY SAMM50 PROTEIN FAMILY MEMBER"/>
    <property type="match status" value="1"/>
</dbReference>
<dbReference type="Pfam" id="PF01103">
    <property type="entry name" value="Omp85"/>
    <property type="match status" value="1"/>
</dbReference>
<organism evidence="14 15">
    <name type="scientific">Aliidiomarina shirensis</name>
    <dbReference type="NCBI Taxonomy" id="1048642"/>
    <lineage>
        <taxon>Bacteria</taxon>
        <taxon>Pseudomonadati</taxon>
        <taxon>Pseudomonadota</taxon>
        <taxon>Gammaproteobacteria</taxon>
        <taxon>Alteromonadales</taxon>
        <taxon>Idiomarinaceae</taxon>
        <taxon>Aliidiomarina</taxon>
    </lineage>
</organism>
<evidence type="ECO:0000256" key="9">
    <source>
        <dbReference type="ARBA" id="ARBA00033063"/>
    </source>
</evidence>
<feature type="signal peptide" evidence="11">
    <location>
        <begin position="1"/>
        <end position="26"/>
    </location>
</feature>
<comment type="subcellular location">
    <subcellularLocation>
        <location evidence="1">Cell outer membrane</location>
    </subcellularLocation>
</comment>
<dbReference type="Gene3D" id="2.40.160.50">
    <property type="entry name" value="membrane protein fhac: a member of the omp85/tpsb transporter family"/>
    <property type="match status" value="1"/>
</dbReference>
<comment type="similarity">
    <text evidence="2">Belongs to the TamA family.</text>
</comment>
<evidence type="ECO:0000256" key="10">
    <source>
        <dbReference type="ARBA" id="ARBA00093548"/>
    </source>
</evidence>
<comment type="caution">
    <text evidence="14">The sequence shown here is derived from an EMBL/GenBank/DDBJ whole genome shotgun (WGS) entry which is preliminary data.</text>
</comment>
<dbReference type="GO" id="GO:0009306">
    <property type="term" value="P:protein secretion"/>
    <property type="evidence" value="ECO:0007669"/>
    <property type="project" value="TreeGrafter"/>
</dbReference>
<evidence type="ECO:0000256" key="4">
    <source>
        <dbReference type="ARBA" id="ARBA00022452"/>
    </source>
</evidence>
<evidence type="ECO:0000259" key="12">
    <source>
        <dbReference type="Pfam" id="PF01103"/>
    </source>
</evidence>
<evidence type="ECO:0000256" key="2">
    <source>
        <dbReference type="ARBA" id="ARBA00010248"/>
    </source>
</evidence>